<evidence type="ECO:0000256" key="1">
    <source>
        <dbReference type="SAM" id="MobiDB-lite"/>
    </source>
</evidence>
<sequence>MGRGPVTHMEVRERGSGEHSGSLGSLPAPRRRRRRKAGGDRSSTARTRQRGEGGTGSPPLSPFSPQGVHH</sequence>
<keyword evidence="3" id="KW-1185">Reference proteome</keyword>
<gene>
    <name evidence="2" type="ORF">PODLI_1B006153</name>
</gene>
<dbReference type="EMBL" id="OX395127">
    <property type="protein sequence ID" value="CAI5765084.1"/>
    <property type="molecule type" value="Genomic_DNA"/>
</dbReference>
<reference evidence="2" key="1">
    <citation type="submission" date="2022-12" db="EMBL/GenBank/DDBJ databases">
        <authorList>
            <person name="Alioto T."/>
            <person name="Alioto T."/>
            <person name="Gomez Garrido J."/>
        </authorList>
    </citation>
    <scope>NUCLEOTIDE SEQUENCE</scope>
</reference>
<organism evidence="2 3">
    <name type="scientific">Podarcis lilfordi</name>
    <name type="common">Lilford's wall lizard</name>
    <dbReference type="NCBI Taxonomy" id="74358"/>
    <lineage>
        <taxon>Eukaryota</taxon>
        <taxon>Metazoa</taxon>
        <taxon>Chordata</taxon>
        <taxon>Craniata</taxon>
        <taxon>Vertebrata</taxon>
        <taxon>Euteleostomi</taxon>
        <taxon>Lepidosauria</taxon>
        <taxon>Squamata</taxon>
        <taxon>Bifurcata</taxon>
        <taxon>Unidentata</taxon>
        <taxon>Episquamata</taxon>
        <taxon>Laterata</taxon>
        <taxon>Lacertibaenia</taxon>
        <taxon>Lacertidae</taxon>
        <taxon>Podarcis</taxon>
    </lineage>
</organism>
<feature type="region of interest" description="Disordered" evidence="1">
    <location>
        <begin position="1"/>
        <end position="70"/>
    </location>
</feature>
<evidence type="ECO:0000313" key="3">
    <source>
        <dbReference type="Proteomes" id="UP001178461"/>
    </source>
</evidence>
<accession>A0AA35NVB5</accession>
<proteinExistence type="predicted"/>
<evidence type="ECO:0000313" key="2">
    <source>
        <dbReference type="EMBL" id="CAI5765084.1"/>
    </source>
</evidence>
<name>A0AA35NVB5_9SAUR</name>
<dbReference type="Proteomes" id="UP001178461">
    <property type="component" value="Chromosome 2"/>
</dbReference>
<protein>
    <submittedName>
        <fullName evidence="2">Uncharacterized protein</fullName>
    </submittedName>
</protein>
<dbReference type="AlphaFoldDB" id="A0AA35NVB5"/>